<comment type="caution">
    <text evidence="3">The sequence shown here is derived from an EMBL/GenBank/DDBJ whole genome shotgun (WGS) entry which is preliminary data.</text>
</comment>
<dbReference type="Proteomes" id="UP000287166">
    <property type="component" value="Unassembled WGS sequence"/>
</dbReference>
<dbReference type="InterPro" id="IPR006086">
    <property type="entry name" value="XPG-I_dom"/>
</dbReference>
<dbReference type="RefSeq" id="XP_027616294.1">
    <property type="nucleotide sequence ID" value="XM_027760493.1"/>
</dbReference>
<dbReference type="Gene3D" id="3.40.50.1010">
    <property type="entry name" value="5'-nuclease"/>
    <property type="match status" value="2"/>
</dbReference>
<dbReference type="STRING" id="139825.A0A401GT11"/>
<evidence type="ECO:0000313" key="3">
    <source>
        <dbReference type="EMBL" id="GBE85381.1"/>
    </source>
</evidence>
<dbReference type="GO" id="GO:0006974">
    <property type="term" value="P:DNA damage response"/>
    <property type="evidence" value="ECO:0007669"/>
    <property type="project" value="UniProtKB-ARBA"/>
</dbReference>
<dbReference type="GO" id="GO:0017108">
    <property type="term" value="F:5'-flap endonuclease activity"/>
    <property type="evidence" value="ECO:0007669"/>
    <property type="project" value="TreeGrafter"/>
</dbReference>
<accession>A0A401GT11</accession>
<protein>
    <submittedName>
        <fullName evidence="3">Flap endonuclease GEN 1</fullName>
    </submittedName>
</protein>
<organism evidence="3 4">
    <name type="scientific">Sparassis crispa</name>
    <dbReference type="NCBI Taxonomy" id="139825"/>
    <lineage>
        <taxon>Eukaryota</taxon>
        <taxon>Fungi</taxon>
        <taxon>Dikarya</taxon>
        <taxon>Basidiomycota</taxon>
        <taxon>Agaricomycotina</taxon>
        <taxon>Agaricomycetes</taxon>
        <taxon>Polyporales</taxon>
        <taxon>Sparassidaceae</taxon>
        <taxon>Sparassis</taxon>
    </lineage>
</organism>
<dbReference type="SMART" id="SM00484">
    <property type="entry name" value="XPGI"/>
    <property type="match status" value="1"/>
</dbReference>
<dbReference type="AlphaFoldDB" id="A0A401GT11"/>
<keyword evidence="4" id="KW-1185">Reference proteome</keyword>
<reference evidence="3 4" key="1">
    <citation type="journal article" date="2018" name="Sci. Rep.">
        <title>Genome sequence of the cauliflower mushroom Sparassis crispa (Hanabiratake) and its association with beneficial usage.</title>
        <authorList>
            <person name="Kiyama R."/>
            <person name="Furutani Y."/>
            <person name="Kawaguchi K."/>
            <person name="Nakanishi T."/>
        </authorList>
    </citation>
    <scope>NUCLEOTIDE SEQUENCE [LARGE SCALE GENOMIC DNA]</scope>
</reference>
<dbReference type="GeneID" id="38782298"/>
<dbReference type="Pfam" id="PF00867">
    <property type="entry name" value="XPG_I"/>
    <property type="match status" value="1"/>
</dbReference>
<dbReference type="InterPro" id="IPR006084">
    <property type="entry name" value="XPG/Rad2"/>
</dbReference>
<evidence type="ECO:0000259" key="1">
    <source>
        <dbReference type="SMART" id="SM00484"/>
    </source>
</evidence>
<evidence type="ECO:0000313" key="4">
    <source>
        <dbReference type="Proteomes" id="UP000287166"/>
    </source>
</evidence>
<feature type="domain" description="XPG N-terminal" evidence="2">
    <location>
        <begin position="1"/>
        <end position="104"/>
    </location>
</feature>
<dbReference type="SUPFAM" id="SSF88723">
    <property type="entry name" value="PIN domain-like"/>
    <property type="match status" value="1"/>
</dbReference>
<dbReference type="PRINTS" id="PR00853">
    <property type="entry name" value="XPGRADSUPER"/>
</dbReference>
<keyword evidence="3" id="KW-0540">Nuclease</keyword>
<dbReference type="SMART" id="SM00485">
    <property type="entry name" value="XPGN"/>
    <property type="match status" value="1"/>
</dbReference>
<sequence length="455" mass="50710">MGVNGLWELLKPTREETSLKLLALRDRFEGRPGERLYRLGIDTSIWFHQLQEQFVARHANSSENLELRSLLHRLARLLKLPVRPLFVFDGPGRPAHKCSRKVVGMHWMVGNTQKLLDAFGYEWRMAPGEAEAELAKLNQLGIVDAILTDDSDALIFGARTVIRNYKVDAEDENGLRRCGPQTALAIMRYGLGESLCDAAMVLGNNKTELSAFLSGWRDRLRSILSTDPDNHLGHHHIALSNSVPDLFPDVAVLRAYLSPSTSANIPHLPAHPLPVDLAKLSTFCELHFGWRTKSGIIKHVREWLWPGMALKLLVAEAVAYDRRHQKQGAHSTLAAPPLEVWLQPDHSTDQDNVRVIAIDCSSADIAISNLFGVRLSPHPSGTQQLNYSARPLKLWVPSTIVHHARACSCGVDPSTFSDVINLTTSDDDDDDVEQQEVISLIMDDPVVIDLTIDDN</sequence>
<dbReference type="PANTHER" id="PTHR11081">
    <property type="entry name" value="FLAP ENDONUCLEASE FAMILY MEMBER"/>
    <property type="match status" value="1"/>
</dbReference>
<evidence type="ECO:0000259" key="2">
    <source>
        <dbReference type="SMART" id="SM00485"/>
    </source>
</evidence>
<feature type="domain" description="XPG-I" evidence="1">
    <location>
        <begin position="117"/>
        <end position="180"/>
    </location>
</feature>
<dbReference type="InterPro" id="IPR029060">
    <property type="entry name" value="PIN-like_dom_sf"/>
</dbReference>
<proteinExistence type="predicted"/>
<keyword evidence="3" id="KW-0378">Hydrolase</keyword>
<dbReference type="InterPro" id="IPR006085">
    <property type="entry name" value="XPG_DNA_repair_N"/>
</dbReference>
<gene>
    <name evidence="3" type="ORF">SCP_0705680</name>
</gene>
<dbReference type="CDD" id="cd09870">
    <property type="entry name" value="PIN_YEN1"/>
    <property type="match status" value="1"/>
</dbReference>
<dbReference type="OrthoDB" id="3005703at2759"/>
<keyword evidence="3" id="KW-0255">Endonuclease</keyword>
<dbReference type="PANTHER" id="PTHR11081:SF75">
    <property type="entry name" value="ENDONUCLEASE, PUTATIVE (AFU_ORTHOLOGUE AFUA_3G13260)-RELATED"/>
    <property type="match status" value="1"/>
</dbReference>
<dbReference type="Pfam" id="PF00752">
    <property type="entry name" value="XPG_N"/>
    <property type="match status" value="1"/>
</dbReference>
<dbReference type="EMBL" id="BFAD01000007">
    <property type="protein sequence ID" value="GBE85381.1"/>
    <property type="molecule type" value="Genomic_DNA"/>
</dbReference>
<name>A0A401GT11_9APHY</name>
<dbReference type="InParanoid" id="A0A401GT11"/>